<sequence>MNETLTSTYFLLQDLVMADPQPKPLGAQVVPVQMLFRQNQLETGLGGAQDEYNRRAQQGMQFRLPGAGGMQGSVQYRPQLQYQEHFSCQHAAWNAMTTSGPEESFMSISGEPSIEQNAHGNSSQWEQQACLNPLQSRIPQNGKSGWNVRSQECRRFPHTVFGAAAARNGSYSGTFGALPAPHHKQYRGATADRRVPSAGSGASSRHTCRRRKRPSAEDEGPSSKMFLSEEKMAAHLNKLSISNDHTYVGMARKSTTQDKNHVVIEDLSDDSSDECASSSDSDVGSTIQISPELQQGMQQVAGERLLPEGLFEQLNRPCMDVVLWKPPGDFVRSVISSASSPKQHSTPTAVHSEPLLLTRDSPSPSPVTCNHGVTGGMIDTKVVDHASQPTVTMFDSVDDDMEL</sequence>
<dbReference type="PANTHER" id="PTHR16246">
    <property type="entry name" value="HOST CELL FACTOR C1 REGULATOR 1"/>
    <property type="match status" value="1"/>
</dbReference>
<evidence type="ECO:0000256" key="1">
    <source>
        <dbReference type="SAM" id="MobiDB-lite"/>
    </source>
</evidence>
<evidence type="ECO:0000313" key="3">
    <source>
        <dbReference type="Proteomes" id="UP000838412"/>
    </source>
</evidence>
<dbReference type="EMBL" id="OV696686">
    <property type="protein sequence ID" value="CAH1233263.1"/>
    <property type="molecule type" value="Genomic_DNA"/>
</dbReference>
<feature type="region of interest" description="Disordered" evidence="1">
    <location>
        <begin position="185"/>
        <end position="224"/>
    </location>
</feature>
<dbReference type="AlphaFoldDB" id="A0A8J9YQB5"/>
<evidence type="ECO:0000313" key="2">
    <source>
        <dbReference type="EMBL" id="CAH1233263.1"/>
    </source>
</evidence>
<organism evidence="2 3">
    <name type="scientific">Branchiostoma lanceolatum</name>
    <name type="common">Common lancelet</name>
    <name type="synonym">Amphioxus lanceolatum</name>
    <dbReference type="NCBI Taxonomy" id="7740"/>
    <lineage>
        <taxon>Eukaryota</taxon>
        <taxon>Metazoa</taxon>
        <taxon>Chordata</taxon>
        <taxon>Cephalochordata</taxon>
        <taxon>Leptocardii</taxon>
        <taxon>Amphioxiformes</taxon>
        <taxon>Branchiostomatidae</taxon>
        <taxon>Branchiostoma</taxon>
    </lineage>
</organism>
<dbReference type="Pfam" id="PF15226">
    <property type="entry name" value="HPIP"/>
    <property type="match status" value="1"/>
</dbReference>
<reference evidence="2" key="1">
    <citation type="submission" date="2022-01" db="EMBL/GenBank/DDBJ databases">
        <authorList>
            <person name="Braso-Vives M."/>
        </authorList>
    </citation>
    <scope>NUCLEOTIDE SEQUENCE</scope>
</reference>
<feature type="compositionally biased region" description="Polar residues" evidence="1">
    <location>
        <begin position="335"/>
        <end position="349"/>
    </location>
</feature>
<dbReference type="PANTHER" id="PTHR16246:SF2">
    <property type="entry name" value="HOST CELL FACTOR C1 REGULATOR 1"/>
    <property type="match status" value="1"/>
</dbReference>
<dbReference type="OrthoDB" id="10022757at2759"/>
<dbReference type="InterPro" id="IPR031630">
    <property type="entry name" value="CCDC117"/>
</dbReference>
<feature type="region of interest" description="Disordered" evidence="1">
    <location>
        <begin position="335"/>
        <end position="366"/>
    </location>
</feature>
<keyword evidence="3" id="KW-1185">Reference proteome</keyword>
<proteinExistence type="predicted"/>
<dbReference type="Proteomes" id="UP000838412">
    <property type="component" value="Chromosome 1"/>
</dbReference>
<dbReference type="Pfam" id="PF15810">
    <property type="entry name" value="CCDC117"/>
    <property type="match status" value="1"/>
</dbReference>
<protein>
    <submittedName>
        <fullName evidence="2">Hypp656 protein</fullName>
    </submittedName>
</protein>
<accession>A0A8J9YQB5</accession>
<name>A0A8J9YQB5_BRALA</name>
<dbReference type="InterPro" id="IPR029195">
    <property type="entry name" value="HCFC1R1"/>
</dbReference>
<gene>
    <name evidence="2" type="primary">Hypp656</name>
    <name evidence="2" type="ORF">BLAG_LOCUS2080</name>
</gene>